<dbReference type="OrthoDB" id="10056816at2759"/>
<gene>
    <name evidence="11 13" type="ORF">P152DRAFT_393336</name>
</gene>
<dbReference type="InterPro" id="IPR034004">
    <property type="entry name" value="Zn_ribbon_RPA12_C"/>
</dbReference>
<dbReference type="SMART" id="SM00440">
    <property type="entry name" value="ZnF_C2C2"/>
    <property type="match status" value="1"/>
</dbReference>
<feature type="domain" description="TFIIS-type" evidence="10">
    <location>
        <begin position="79"/>
        <end position="118"/>
    </location>
</feature>
<organism evidence="11">
    <name type="scientific">Eremomyces bilateralis CBS 781.70</name>
    <dbReference type="NCBI Taxonomy" id="1392243"/>
    <lineage>
        <taxon>Eukaryota</taxon>
        <taxon>Fungi</taxon>
        <taxon>Dikarya</taxon>
        <taxon>Ascomycota</taxon>
        <taxon>Pezizomycotina</taxon>
        <taxon>Dothideomycetes</taxon>
        <taxon>Dothideomycetes incertae sedis</taxon>
        <taxon>Eremomycetales</taxon>
        <taxon>Eremomycetaceae</taxon>
        <taxon>Eremomyces</taxon>
    </lineage>
</organism>
<sequence length="121" mass="13264">MTSIGSCVFCTACGSLLDKSTEIARSVLDCGVCGTKNKDTSAKVIITRSKDTAFPSALRAKRSEVQKISEDDLQQDALIDETCDKCGREQVRYHTVQLRSADEGSTIFYNCDCGHSWNTNN</sequence>
<evidence type="ECO:0000256" key="4">
    <source>
        <dbReference type="ARBA" id="ARBA00022771"/>
    </source>
</evidence>
<evidence type="ECO:0000256" key="9">
    <source>
        <dbReference type="PIRSR" id="PIRSR005586-2"/>
    </source>
</evidence>
<dbReference type="GeneID" id="54416762"/>
<dbReference type="CDD" id="cd10507">
    <property type="entry name" value="Zn-ribbon_RPA12"/>
    <property type="match status" value="1"/>
</dbReference>
<feature type="binding site" evidence="8">
    <location>
        <position position="83"/>
    </location>
    <ligand>
        <name>Zn(2+)</name>
        <dbReference type="ChEBI" id="CHEBI:29105"/>
        <label>2</label>
    </ligand>
</feature>
<proteinExistence type="inferred from homology"/>
<keyword evidence="3 8" id="KW-0479">Metal-binding</keyword>
<accession>A0A6G1G8G3</accession>
<evidence type="ECO:0000256" key="8">
    <source>
        <dbReference type="PIRSR" id="PIRSR005586-1"/>
    </source>
</evidence>
<feature type="binding site" evidence="8">
    <location>
        <position position="33"/>
    </location>
    <ligand>
        <name>Zn(2+)</name>
        <dbReference type="ChEBI" id="CHEBI:29105"/>
        <label>1</label>
    </ligand>
</feature>
<protein>
    <recommendedName>
        <fullName evidence="7">DNA-directed RNA polymerase subunit</fullName>
    </recommendedName>
</protein>
<evidence type="ECO:0000256" key="3">
    <source>
        <dbReference type="ARBA" id="ARBA00022723"/>
    </source>
</evidence>
<evidence type="ECO:0000256" key="2">
    <source>
        <dbReference type="ARBA" id="ARBA00022478"/>
    </source>
</evidence>
<reference evidence="13" key="3">
    <citation type="submission" date="2025-04" db="UniProtKB">
        <authorList>
            <consortium name="RefSeq"/>
        </authorList>
    </citation>
    <scope>IDENTIFICATION</scope>
    <source>
        <strain evidence="13">CBS 781.70</strain>
    </source>
</reference>
<feature type="binding site" evidence="8">
    <location>
        <position position="13"/>
    </location>
    <ligand>
        <name>Zn(2+)</name>
        <dbReference type="ChEBI" id="CHEBI:29105"/>
        <label>1</label>
    </ligand>
</feature>
<feature type="binding site" evidence="8">
    <location>
        <position position="86"/>
    </location>
    <ligand>
        <name>Zn(2+)</name>
        <dbReference type="ChEBI" id="CHEBI:29105"/>
        <label>2</label>
    </ligand>
</feature>
<dbReference type="EMBL" id="ML975153">
    <property type="protein sequence ID" value="KAF1814190.1"/>
    <property type="molecule type" value="Genomic_DNA"/>
</dbReference>
<dbReference type="PROSITE" id="PS51133">
    <property type="entry name" value="ZF_TFIIS_2"/>
    <property type="match status" value="1"/>
</dbReference>
<dbReference type="SUPFAM" id="SSF57783">
    <property type="entry name" value="Zinc beta-ribbon"/>
    <property type="match status" value="1"/>
</dbReference>
<keyword evidence="7" id="KW-0804">Transcription</keyword>
<evidence type="ECO:0000259" key="10">
    <source>
        <dbReference type="PROSITE" id="PS51133"/>
    </source>
</evidence>
<comment type="similarity">
    <text evidence="7">Belongs to the archaeal rpoM/eukaryotic RPA12/RPB9/RPC11 RNA polymerase family.</text>
</comment>
<comment type="subcellular location">
    <subcellularLocation>
        <location evidence="1">Nucleus</location>
        <location evidence="1">Nucleolus</location>
    </subcellularLocation>
</comment>
<evidence type="ECO:0000256" key="7">
    <source>
        <dbReference type="PIRNR" id="PIRNR005586"/>
    </source>
</evidence>
<dbReference type="PIRSF" id="PIRSF005586">
    <property type="entry name" value="RNApol_RpoM"/>
    <property type="match status" value="1"/>
</dbReference>
<evidence type="ECO:0000313" key="11">
    <source>
        <dbReference type="EMBL" id="KAF1814190.1"/>
    </source>
</evidence>
<evidence type="ECO:0000313" key="13">
    <source>
        <dbReference type="RefSeq" id="XP_033535821.1"/>
    </source>
</evidence>
<dbReference type="RefSeq" id="XP_033535821.1">
    <property type="nucleotide sequence ID" value="XM_033676192.1"/>
</dbReference>
<keyword evidence="12" id="KW-1185">Reference proteome</keyword>
<dbReference type="GO" id="GO:0008270">
    <property type="term" value="F:zinc ion binding"/>
    <property type="evidence" value="ECO:0007669"/>
    <property type="project" value="UniProtKB-KW"/>
</dbReference>
<dbReference type="GO" id="GO:0006363">
    <property type="term" value="P:termination of RNA polymerase I transcription"/>
    <property type="evidence" value="ECO:0007669"/>
    <property type="project" value="TreeGrafter"/>
</dbReference>
<dbReference type="PANTHER" id="PTHR11239">
    <property type="entry name" value="DNA-DIRECTED RNA POLYMERASE"/>
    <property type="match status" value="1"/>
</dbReference>
<keyword evidence="2 7" id="KW-0240">DNA-directed RNA polymerase</keyword>
<comment type="function">
    <text evidence="7">DNA-dependent RNA polymerase catalyzes the transcription of DNA into RNA using the four ribonucleoside triphosphates as substrates.</text>
</comment>
<keyword evidence="4 9" id="KW-0863">Zinc-finger</keyword>
<feature type="binding site" evidence="8">
    <location>
        <position position="30"/>
    </location>
    <ligand>
        <name>Zn(2+)</name>
        <dbReference type="ChEBI" id="CHEBI:29105"/>
        <label>1</label>
    </ligand>
</feature>
<evidence type="ECO:0000256" key="5">
    <source>
        <dbReference type="ARBA" id="ARBA00022833"/>
    </source>
</evidence>
<feature type="binding site" evidence="8">
    <location>
        <position position="111"/>
    </location>
    <ligand>
        <name>Zn(2+)</name>
        <dbReference type="ChEBI" id="CHEBI:29105"/>
        <label>2</label>
    </ligand>
</feature>
<dbReference type="Proteomes" id="UP000504638">
    <property type="component" value="Unplaced"/>
</dbReference>
<dbReference type="PANTHER" id="PTHR11239:SF14">
    <property type="entry name" value="DNA-DIRECTED RNA POLYMERASE I SUBUNIT RPA12"/>
    <property type="match status" value="1"/>
</dbReference>
<reference evidence="13" key="2">
    <citation type="submission" date="2020-04" db="EMBL/GenBank/DDBJ databases">
        <authorList>
            <consortium name="NCBI Genome Project"/>
        </authorList>
    </citation>
    <scope>NUCLEOTIDE SEQUENCE</scope>
    <source>
        <strain evidence="13">CBS 781.70</strain>
    </source>
</reference>
<feature type="zinc finger region" description="C4-type" evidence="9">
    <location>
        <begin position="10"/>
        <end position="33"/>
    </location>
</feature>
<keyword evidence="5 8" id="KW-0862">Zinc</keyword>
<feature type="binding site" evidence="8">
    <location>
        <position position="10"/>
    </location>
    <ligand>
        <name>Zn(2+)</name>
        <dbReference type="ChEBI" id="CHEBI:29105"/>
        <label>1</label>
    </ligand>
</feature>
<dbReference type="InterPro" id="IPR012164">
    <property type="entry name" value="Rpa12/Rpb9/Rpc10/TFS"/>
</dbReference>
<dbReference type="AlphaFoldDB" id="A0A6G1G8G3"/>
<evidence type="ECO:0000256" key="1">
    <source>
        <dbReference type="ARBA" id="ARBA00004604"/>
    </source>
</evidence>
<feature type="binding site" evidence="8">
    <location>
        <position position="113"/>
    </location>
    <ligand>
        <name>Zn(2+)</name>
        <dbReference type="ChEBI" id="CHEBI:29105"/>
        <label>2</label>
    </ligand>
</feature>
<dbReference type="GO" id="GO:0003676">
    <property type="term" value="F:nucleic acid binding"/>
    <property type="evidence" value="ECO:0007669"/>
    <property type="project" value="InterPro"/>
</dbReference>
<dbReference type="GO" id="GO:0005736">
    <property type="term" value="C:RNA polymerase I complex"/>
    <property type="evidence" value="ECO:0007669"/>
    <property type="project" value="TreeGrafter"/>
</dbReference>
<dbReference type="GO" id="GO:0003899">
    <property type="term" value="F:DNA-directed RNA polymerase activity"/>
    <property type="evidence" value="ECO:0007669"/>
    <property type="project" value="InterPro"/>
</dbReference>
<evidence type="ECO:0000313" key="12">
    <source>
        <dbReference type="Proteomes" id="UP000504638"/>
    </source>
</evidence>
<reference evidence="11 13" key="1">
    <citation type="submission" date="2020-01" db="EMBL/GenBank/DDBJ databases">
        <authorList>
            <consortium name="DOE Joint Genome Institute"/>
            <person name="Haridas S."/>
            <person name="Albert R."/>
            <person name="Binder M."/>
            <person name="Bloem J."/>
            <person name="Labutti K."/>
            <person name="Salamov A."/>
            <person name="Andreopoulos B."/>
            <person name="Baker S.E."/>
            <person name="Barry K."/>
            <person name="Bills G."/>
            <person name="Bluhm B.H."/>
            <person name="Cannon C."/>
            <person name="Castanera R."/>
            <person name="Culley D.E."/>
            <person name="Daum C."/>
            <person name="Ezra D."/>
            <person name="Gonzalez J.B."/>
            <person name="Henrissat B."/>
            <person name="Kuo A."/>
            <person name="Liang C."/>
            <person name="Lipzen A."/>
            <person name="Lutzoni F."/>
            <person name="Magnuson J."/>
            <person name="Mondo S."/>
            <person name="Nolan M."/>
            <person name="Ohm R."/>
            <person name="Pangilinan J."/>
            <person name="Park H.-J."/>
            <person name="Ramirez L."/>
            <person name="Alfaro M."/>
            <person name="Sun H."/>
            <person name="Tritt A."/>
            <person name="Yoshinaga Y."/>
            <person name="Zwiers L.-H."/>
            <person name="Turgeon B.G."/>
            <person name="Goodwin S.B."/>
            <person name="Spatafora J.W."/>
            <person name="Crous P.W."/>
            <person name="Grigoriev I.V."/>
        </authorList>
    </citation>
    <scope>NUCLEOTIDE SEQUENCE</scope>
    <source>
        <strain evidence="11 13">CBS 781.70</strain>
    </source>
</reference>
<dbReference type="InterPro" id="IPR001222">
    <property type="entry name" value="Znf_TFIIS"/>
</dbReference>
<dbReference type="Gene3D" id="2.20.25.10">
    <property type="match status" value="1"/>
</dbReference>
<keyword evidence="6 7" id="KW-0539">Nucleus</keyword>
<evidence type="ECO:0000256" key="6">
    <source>
        <dbReference type="ARBA" id="ARBA00023242"/>
    </source>
</evidence>
<name>A0A6G1G8G3_9PEZI</name>
<dbReference type="Pfam" id="PF01096">
    <property type="entry name" value="Zn_ribbon_TFIIS"/>
    <property type="match status" value="1"/>
</dbReference>